<dbReference type="PANTHER" id="PTHR43736">
    <property type="entry name" value="ADP-RIBOSE PYROPHOSPHATASE"/>
    <property type="match status" value="1"/>
</dbReference>
<dbReference type="InterPro" id="IPR015797">
    <property type="entry name" value="NUDIX_hydrolase-like_dom_sf"/>
</dbReference>
<dbReference type="Gene3D" id="1.10.10.10">
    <property type="entry name" value="Winged helix-like DNA-binding domain superfamily/Winged helix DNA-binding domain"/>
    <property type="match status" value="1"/>
</dbReference>
<evidence type="ECO:0000313" key="5">
    <source>
        <dbReference type="Proteomes" id="UP000076623"/>
    </source>
</evidence>
<evidence type="ECO:0000313" key="4">
    <source>
        <dbReference type="EMBL" id="ANC76140.1"/>
    </source>
</evidence>
<dbReference type="Proteomes" id="UP000076623">
    <property type="component" value="Chromosome"/>
</dbReference>
<name>A0A160IKV6_9BACL</name>
<dbReference type="GO" id="GO:0016787">
    <property type="term" value="F:hydrolase activity"/>
    <property type="evidence" value="ECO:0007669"/>
    <property type="project" value="UniProtKB-KW"/>
</dbReference>
<dbReference type="STRING" id="1221500.ABE65_004670"/>
<dbReference type="Pfam" id="PF21906">
    <property type="entry name" value="WHD_NrtR"/>
    <property type="match status" value="1"/>
</dbReference>
<dbReference type="RefSeq" id="WP_066391871.1">
    <property type="nucleotide sequence ID" value="NZ_CP015378.1"/>
</dbReference>
<evidence type="ECO:0000256" key="2">
    <source>
        <dbReference type="ARBA" id="ARBA00022801"/>
    </source>
</evidence>
<dbReference type="KEGG" id="fpn:ABE65_004670"/>
<dbReference type="PROSITE" id="PS00893">
    <property type="entry name" value="NUDIX_BOX"/>
    <property type="match status" value="1"/>
</dbReference>
<dbReference type="CDD" id="cd18873">
    <property type="entry name" value="NUDIX_NadM_like"/>
    <property type="match status" value="1"/>
</dbReference>
<feature type="domain" description="Nudix hydrolase" evidence="3">
    <location>
        <begin position="18"/>
        <end position="172"/>
    </location>
</feature>
<accession>A0A160IKV6</accession>
<protein>
    <submittedName>
        <fullName evidence="4">ADP-ribose pyrophosphatase</fullName>
    </submittedName>
</protein>
<gene>
    <name evidence="4" type="ORF">ABE65_004670</name>
</gene>
<dbReference type="InterPro" id="IPR054105">
    <property type="entry name" value="WHD_NrtR"/>
</dbReference>
<reference evidence="4 5" key="1">
    <citation type="submission" date="2016-04" db="EMBL/GenBank/DDBJ databases">
        <title>Complete genome sequence of Fictibacillus phosphorivorans G25-29, a strain toxic to nematodes.</title>
        <authorList>
            <person name="Zheng Z."/>
        </authorList>
    </citation>
    <scope>NUCLEOTIDE SEQUENCE [LARGE SCALE GENOMIC DNA]</scope>
    <source>
        <strain evidence="4 5">G25-29</strain>
    </source>
</reference>
<comment type="similarity">
    <text evidence="1">Belongs to the Nudix hydrolase family.</text>
</comment>
<keyword evidence="2" id="KW-0378">Hydrolase</keyword>
<organism evidence="4 5">
    <name type="scientific">Fictibacillus phosphorivorans</name>
    <dbReference type="NCBI Taxonomy" id="1221500"/>
    <lineage>
        <taxon>Bacteria</taxon>
        <taxon>Bacillati</taxon>
        <taxon>Bacillota</taxon>
        <taxon>Bacilli</taxon>
        <taxon>Bacillales</taxon>
        <taxon>Fictibacillaceae</taxon>
        <taxon>Fictibacillus</taxon>
    </lineage>
</organism>
<keyword evidence="5" id="KW-1185">Reference proteome</keyword>
<sequence>MSNKQALKQYDIKKYRTPDGYTSDICVFTIISEKNEAYKPPTMDLKIMLIKRAALDSEGNMNIEANKWAIPGGFVQDDETGFQAAKRELEEETNISGIHIKQFGVYDKPGRDPRGWIISNAHYAIVPDTYLSLRKAQDDAADIELFSIKDVMDLELAFDHKQIIADAIQVITNDLLQTTVAKNFLPENFTYSELQAVLRTVTNDPAILSDSSFSRKIKSLPFIQEVQGKTTTRTSKRATKLYTFIEMDVIKPIYTARY</sequence>
<dbReference type="InterPro" id="IPR036388">
    <property type="entry name" value="WH-like_DNA-bd_sf"/>
</dbReference>
<dbReference type="InterPro" id="IPR020084">
    <property type="entry name" value="NUDIX_hydrolase_CS"/>
</dbReference>
<dbReference type="Gene3D" id="3.90.79.10">
    <property type="entry name" value="Nucleoside Triphosphate Pyrophosphohydrolase"/>
    <property type="match status" value="1"/>
</dbReference>
<dbReference type="InterPro" id="IPR000086">
    <property type="entry name" value="NUDIX_hydrolase_dom"/>
</dbReference>
<proteinExistence type="inferred from homology"/>
<dbReference type="SUPFAM" id="SSF46785">
    <property type="entry name" value="Winged helix' DNA-binding domain"/>
    <property type="match status" value="1"/>
</dbReference>
<dbReference type="EMBL" id="CP015378">
    <property type="protein sequence ID" value="ANC76140.1"/>
    <property type="molecule type" value="Genomic_DNA"/>
</dbReference>
<evidence type="ECO:0000256" key="1">
    <source>
        <dbReference type="ARBA" id="ARBA00005582"/>
    </source>
</evidence>
<dbReference type="InterPro" id="IPR036390">
    <property type="entry name" value="WH_DNA-bd_sf"/>
</dbReference>
<dbReference type="AlphaFoldDB" id="A0A160IKV6"/>
<dbReference type="PANTHER" id="PTHR43736:SF1">
    <property type="entry name" value="DIHYDRONEOPTERIN TRIPHOSPHATE DIPHOSPHATASE"/>
    <property type="match status" value="1"/>
</dbReference>
<dbReference type="PROSITE" id="PS51462">
    <property type="entry name" value="NUDIX"/>
    <property type="match status" value="1"/>
</dbReference>
<dbReference type="SUPFAM" id="SSF55811">
    <property type="entry name" value="Nudix"/>
    <property type="match status" value="1"/>
</dbReference>
<evidence type="ECO:0000259" key="3">
    <source>
        <dbReference type="PROSITE" id="PS51462"/>
    </source>
</evidence>
<dbReference type="Pfam" id="PF00293">
    <property type="entry name" value="NUDIX"/>
    <property type="match status" value="1"/>
</dbReference>